<evidence type="ECO:0000256" key="1">
    <source>
        <dbReference type="ARBA" id="ARBA00023015"/>
    </source>
</evidence>
<dbReference type="InterPro" id="IPR036390">
    <property type="entry name" value="WH_DNA-bd_sf"/>
</dbReference>
<accession>A0ABX5EIF9</accession>
<dbReference type="SUPFAM" id="SSF54909">
    <property type="entry name" value="Dimeric alpha+beta barrel"/>
    <property type="match status" value="2"/>
</dbReference>
<feature type="domain" description="Transcription regulator AsnC/Lrp ligand binding" evidence="5">
    <location>
        <begin position="67"/>
        <end position="136"/>
    </location>
</feature>
<dbReference type="Pfam" id="PF01037">
    <property type="entry name" value="AsnC_trans_reg"/>
    <property type="match status" value="2"/>
</dbReference>
<dbReference type="InterPro" id="IPR000485">
    <property type="entry name" value="AsnC-type_HTH_dom"/>
</dbReference>
<gene>
    <name evidence="7" type="ORF">BCL65_10114</name>
</gene>
<keyword evidence="1" id="KW-0805">Transcription regulation</keyword>
<organism evidence="7 8">
    <name type="scientific">Isoptericola halotolerans</name>
    <dbReference type="NCBI Taxonomy" id="300560"/>
    <lineage>
        <taxon>Bacteria</taxon>
        <taxon>Bacillati</taxon>
        <taxon>Actinomycetota</taxon>
        <taxon>Actinomycetes</taxon>
        <taxon>Micrococcales</taxon>
        <taxon>Promicromonosporaceae</taxon>
        <taxon>Isoptericola</taxon>
    </lineage>
</organism>
<feature type="domain" description="HTH asnC-type" evidence="6">
    <location>
        <begin position="177"/>
        <end position="217"/>
    </location>
</feature>
<keyword evidence="8" id="KW-1185">Reference proteome</keyword>
<dbReference type="PANTHER" id="PTHR30154:SF34">
    <property type="entry name" value="TRANSCRIPTIONAL REGULATOR AZLB"/>
    <property type="match status" value="1"/>
</dbReference>
<protein>
    <submittedName>
        <fullName evidence="7">AsnC family transcriptional regulator</fullName>
    </submittedName>
</protein>
<dbReference type="InterPro" id="IPR036388">
    <property type="entry name" value="WH-like_DNA-bd_sf"/>
</dbReference>
<dbReference type="Gene3D" id="3.30.70.920">
    <property type="match status" value="2"/>
</dbReference>
<evidence type="ECO:0000256" key="3">
    <source>
        <dbReference type="ARBA" id="ARBA00023163"/>
    </source>
</evidence>
<dbReference type="InterPro" id="IPR019887">
    <property type="entry name" value="Tscrpt_reg_AsnC/Lrp_C"/>
</dbReference>
<dbReference type="InterPro" id="IPR019888">
    <property type="entry name" value="Tscrpt_reg_AsnC-like"/>
</dbReference>
<proteinExistence type="predicted"/>
<dbReference type="PRINTS" id="PR00033">
    <property type="entry name" value="HTHASNC"/>
</dbReference>
<dbReference type="Proteomes" id="UP000239895">
    <property type="component" value="Unassembled WGS sequence"/>
</dbReference>
<evidence type="ECO:0000313" key="7">
    <source>
        <dbReference type="EMBL" id="PRZ09876.1"/>
    </source>
</evidence>
<sequence length="349" mass="37861">MDDALERRIVGALLAHPRASISQIAQAVFTSEATASRRVAALTAAGTVRVTASLDAEATRRSRSVFVRLRCRPGQGSRTAERLAEWPECGSVKVLTGSVDCIAEVRYTSPAHLLAITRDRLPALDDVLAVWSNQVIRRFSTPHRWMPQLLPADAVERLRACRIDWWNDRVPATAAVLDHLDHQIAALLTEDGRATWQRLGQQCGVSPITVRRRTEAMMQSGALRMRTVVEPEAVDLPVDAFISLNVNPTHLSRAGELLAAHPSVLMIAATTGDRNLCGEVALESDAGLYTFISETVGNLPGLQLADVAVALRSLKRAGRTVTEPPDATRTESRGRPSVPRPDGSIALSV</sequence>
<dbReference type="SUPFAM" id="SSF46785">
    <property type="entry name" value="Winged helix' DNA-binding domain"/>
    <property type="match status" value="2"/>
</dbReference>
<dbReference type="Pfam" id="PF13404">
    <property type="entry name" value="HTH_AsnC-type"/>
    <property type="match status" value="1"/>
</dbReference>
<evidence type="ECO:0000313" key="8">
    <source>
        <dbReference type="Proteomes" id="UP000239895"/>
    </source>
</evidence>
<evidence type="ECO:0000259" key="6">
    <source>
        <dbReference type="Pfam" id="PF13404"/>
    </source>
</evidence>
<dbReference type="Pfam" id="PF13412">
    <property type="entry name" value="HTH_24"/>
    <property type="match status" value="1"/>
</dbReference>
<comment type="caution">
    <text evidence="7">The sequence shown here is derived from an EMBL/GenBank/DDBJ whole genome shotgun (WGS) entry which is preliminary data.</text>
</comment>
<dbReference type="Gene3D" id="1.10.10.10">
    <property type="entry name" value="Winged helix-like DNA-binding domain superfamily/Winged helix DNA-binding domain"/>
    <property type="match status" value="2"/>
</dbReference>
<dbReference type="InterPro" id="IPR011008">
    <property type="entry name" value="Dimeric_a/b-barrel"/>
</dbReference>
<reference evidence="7 8" key="1">
    <citation type="submission" date="2018-03" db="EMBL/GenBank/DDBJ databases">
        <title>Comparative analysis of microorganisms from saline springs in Andes Mountain Range, Colombia.</title>
        <authorList>
            <person name="Rubin E."/>
        </authorList>
    </citation>
    <scope>NUCLEOTIDE SEQUENCE [LARGE SCALE GENOMIC DNA]</scope>
    <source>
        <strain evidence="7 8">CG 23</strain>
    </source>
</reference>
<dbReference type="EMBL" id="PVTX01000001">
    <property type="protein sequence ID" value="PRZ09876.1"/>
    <property type="molecule type" value="Genomic_DNA"/>
</dbReference>
<keyword evidence="3" id="KW-0804">Transcription</keyword>
<dbReference type="SMART" id="SM00344">
    <property type="entry name" value="HTH_ASNC"/>
    <property type="match status" value="2"/>
</dbReference>
<name>A0ABX5EIF9_9MICO</name>
<feature type="domain" description="Transcription regulator AsnC/Lrp ligand binding" evidence="5">
    <location>
        <begin position="243"/>
        <end position="312"/>
    </location>
</feature>
<evidence type="ECO:0000256" key="2">
    <source>
        <dbReference type="ARBA" id="ARBA00023125"/>
    </source>
</evidence>
<dbReference type="PANTHER" id="PTHR30154">
    <property type="entry name" value="LEUCINE-RESPONSIVE REGULATORY PROTEIN"/>
    <property type="match status" value="1"/>
</dbReference>
<keyword evidence="2" id="KW-0238">DNA-binding</keyword>
<feature type="region of interest" description="Disordered" evidence="4">
    <location>
        <begin position="318"/>
        <end position="349"/>
    </location>
</feature>
<evidence type="ECO:0000256" key="4">
    <source>
        <dbReference type="SAM" id="MobiDB-lite"/>
    </source>
</evidence>
<evidence type="ECO:0000259" key="5">
    <source>
        <dbReference type="Pfam" id="PF01037"/>
    </source>
</evidence>